<dbReference type="AlphaFoldDB" id="F3ZV41"/>
<dbReference type="FunFam" id="3.40.50.720:FF:000173">
    <property type="entry name" value="3-oxoacyl-[acyl-carrier protein] reductase"/>
    <property type="match status" value="1"/>
</dbReference>
<dbReference type="PRINTS" id="PR00081">
    <property type="entry name" value="GDHRDH"/>
</dbReference>
<keyword evidence="5" id="KW-1185">Reference proteome</keyword>
<dbReference type="PROSITE" id="PS00061">
    <property type="entry name" value="ADH_SHORT"/>
    <property type="match status" value="1"/>
</dbReference>
<comment type="similarity">
    <text evidence="1 3">Belongs to the short-chain dehydrogenases/reductases (SDR) family.</text>
</comment>
<dbReference type="InterPro" id="IPR002347">
    <property type="entry name" value="SDR_fam"/>
</dbReference>
<dbReference type="EMBL" id="CM001167">
    <property type="protein sequence ID" value="EGJ72499.1"/>
    <property type="molecule type" value="Genomic_DNA"/>
</dbReference>
<evidence type="ECO:0000256" key="2">
    <source>
        <dbReference type="ARBA" id="ARBA00023002"/>
    </source>
</evidence>
<reference evidence="4 5" key="1">
    <citation type="journal article" date="2011" name="Stand. Genomic Sci.">
        <title>Non-contiguous finished genome sequence of Bacteroides coprosuis type strain (PC139).</title>
        <authorList>
            <person name="Land M."/>
            <person name="Held B."/>
            <person name="Gronow S."/>
            <person name="Abt B."/>
            <person name="Lucas S."/>
            <person name="Del Rio T.G."/>
            <person name="Nolan M."/>
            <person name="Tice H."/>
            <person name="Cheng J.F."/>
            <person name="Pitluck S."/>
            <person name="Liolios K."/>
            <person name="Pagani I."/>
            <person name="Ivanova N."/>
            <person name="Mavromatis K."/>
            <person name="Mikhailova N."/>
            <person name="Pati A."/>
            <person name="Tapia R."/>
            <person name="Han C."/>
            <person name="Goodwin L."/>
            <person name="Chen A."/>
            <person name="Palaniappan K."/>
            <person name="Hauser L."/>
            <person name="Brambilla E.M."/>
            <person name="Rohde M."/>
            <person name="Goker M."/>
            <person name="Detter J.C."/>
            <person name="Woyke T."/>
            <person name="Bristow J."/>
            <person name="Eisen J.A."/>
            <person name="Markowitz V."/>
            <person name="Hugenholtz P."/>
            <person name="Kyrpides N.C."/>
            <person name="Klenk H.P."/>
            <person name="Lapidus A."/>
        </authorList>
    </citation>
    <scope>NUCLEOTIDE SEQUENCE</scope>
    <source>
        <strain evidence="4 5">DSM 18011</strain>
    </source>
</reference>
<dbReference type="EC" id="1.1.1.100" evidence="4"/>
<sequence>MHMKTIFITGGSRGIGKELVYKFGKSGHKIFFTYNHSEIEAKKIVDFFQERSNNNVACFKCDLSVEDDVKSLFKNNKDLFSTIDVLINNAGITNREAQHFLLTRSRDWWLVLNNNLNSVLNCTRNSLPIMIRNKKGRIINITSLSGIKGNPGQSAYAASKAAIVAFSKSLCKELQNTGICINCVAPGFIETDMSKDAPKSYSEARLDNSILKRMGTTEEVCNVINYLAIDAPDYLINQEIIIDGGIA</sequence>
<accession>F3ZV41</accession>
<keyword evidence="2 4" id="KW-0560">Oxidoreductase</keyword>
<dbReference type="SUPFAM" id="SSF51735">
    <property type="entry name" value="NAD(P)-binding Rossmann-fold domains"/>
    <property type="match status" value="1"/>
</dbReference>
<dbReference type="InterPro" id="IPR036291">
    <property type="entry name" value="NAD(P)-bd_dom_sf"/>
</dbReference>
<dbReference type="Pfam" id="PF00106">
    <property type="entry name" value="adh_short"/>
    <property type="match status" value="1"/>
</dbReference>
<organism evidence="4 5">
    <name type="scientific">Bacteroides coprosuis DSM 18011</name>
    <dbReference type="NCBI Taxonomy" id="679937"/>
    <lineage>
        <taxon>Bacteria</taxon>
        <taxon>Pseudomonadati</taxon>
        <taxon>Bacteroidota</taxon>
        <taxon>Bacteroidia</taxon>
        <taxon>Bacteroidales</taxon>
        <taxon>Bacteroidaceae</taxon>
        <taxon>Bacteroides</taxon>
    </lineage>
</organism>
<dbReference type="Gene3D" id="3.40.50.720">
    <property type="entry name" value="NAD(P)-binding Rossmann-like Domain"/>
    <property type="match status" value="1"/>
</dbReference>
<dbReference type="HOGENOM" id="CLU_010194_1_3_10"/>
<dbReference type="Proteomes" id="UP000018439">
    <property type="component" value="Chromosome"/>
</dbReference>
<evidence type="ECO:0000256" key="3">
    <source>
        <dbReference type="RuleBase" id="RU000363"/>
    </source>
</evidence>
<dbReference type="OrthoDB" id="9803333at2"/>
<dbReference type="PRINTS" id="PR00080">
    <property type="entry name" value="SDRFAMILY"/>
</dbReference>
<dbReference type="PANTHER" id="PTHR42879">
    <property type="entry name" value="3-OXOACYL-(ACYL-CARRIER-PROTEIN) REDUCTASE"/>
    <property type="match status" value="1"/>
</dbReference>
<evidence type="ECO:0000313" key="4">
    <source>
        <dbReference type="EMBL" id="EGJ72499.1"/>
    </source>
</evidence>
<dbReference type="STRING" id="679937.Bcop_2345"/>
<proteinExistence type="inferred from homology"/>
<gene>
    <name evidence="4" type="ORF">Bcop_2345</name>
</gene>
<dbReference type="GO" id="GO:0004316">
    <property type="term" value="F:3-oxoacyl-[acyl-carrier-protein] reductase (NADPH) activity"/>
    <property type="evidence" value="ECO:0007669"/>
    <property type="project" value="UniProtKB-EC"/>
</dbReference>
<dbReference type="InterPro" id="IPR050259">
    <property type="entry name" value="SDR"/>
</dbReference>
<evidence type="ECO:0000313" key="5">
    <source>
        <dbReference type="Proteomes" id="UP000018439"/>
    </source>
</evidence>
<name>F3ZV41_9BACE</name>
<dbReference type="GO" id="GO:0032787">
    <property type="term" value="P:monocarboxylic acid metabolic process"/>
    <property type="evidence" value="ECO:0007669"/>
    <property type="project" value="UniProtKB-ARBA"/>
</dbReference>
<protein>
    <submittedName>
        <fullName evidence="4">3-oxoacyl-(Acyl-carrier-protein) reductase</fullName>
        <ecNumber evidence="4">1.1.1.100</ecNumber>
    </submittedName>
</protein>
<evidence type="ECO:0000256" key="1">
    <source>
        <dbReference type="ARBA" id="ARBA00006484"/>
    </source>
</evidence>
<dbReference type="PANTHER" id="PTHR42879:SF2">
    <property type="entry name" value="3-OXOACYL-[ACYL-CARRIER-PROTEIN] REDUCTASE FABG"/>
    <property type="match status" value="1"/>
</dbReference>
<dbReference type="eggNOG" id="COG1028">
    <property type="taxonomic scope" value="Bacteria"/>
</dbReference>
<dbReference type="InterPro" id="IPR020904">
    <property type="entry name" value="Sc_DH/Rdtase_CS"/>
</dbReference>